<keyword evidence="2 6" id="KW-0479">Metal-binding</keyword>
<comment type="cofactor">
    <cofactor evidence="6">
        <name>Fe(2+)</name>
        <dbReference type="ChEBI" id="CHEBI:29033"/>
    </cofactor>
    <text evidence="6">Binds 1 Fe(2+) ion per subunit.</text>
</comment>
<dbReference type="GO" id="GO:0016121">
    <property type="term" value="P:carotene catabolic process"/>
    <property type="evidence" value="ECO:0007669"/>
    <property type="project" value="TreeGrafter"/>
</dbReference>
<dbReference type="EMBL" id="JAAGAX010000036">
    <property type="protein sequence ID" value="KAF2283001.1"/>
    <property type="molecule type" value="Genomic_DNA"/>
</dbReference>
<feature type="binding site" evidence="6">
    <location>
        <position position="260"/>
    </location>
    <ligand>
        <name>Fe cation</name>
        <dbReference type="ChEBI" id="CHEBI:24875"/>
        <note>catalytic</note>
    </ligand>
</feature>
<evidence type="ECO:0000256" key="4">
    <source>
        <dbReference type="ARBA" id="ARBA00023002"/>
    </source>
</evidence>
<dbReference type="Pfam" id="PF03055">
    <property type="entry name" value="RPE65"/>
    <property type="match status" value="2"/>
</dbReference>
<evidence type="ECO:0000256" key="5">
    <source>
        <dbReference type="ARBA" id="ARBA00023004"/>
    </source>
</evidence>
<gene>
    <name evidence="7" type="ORF">GH714_043644</name>
</gene>
<evidence type="ECO:0000256" key="3">
    <source>
        <dbReference type="ARBA" id="ARBA00022964"/>
    </source>
</evidence>
<proteinExistence type="inferred from homology"/>
<keyword evidence="5 6" id="KW-0408">Iron</keyword>
<feature type="binding site" evidence="6">
    <location>
        <position position="93"/>
    </location>
    <ligand>
        <name>Fe cation</name>
        <dbReference type="ChEBI" id="CHEBI:24875"/>
        <note>catalytic</note>
    </ligand>
</feature>
<organism evidence="7 8">
    <name type="scientific">Hevea brasiliensis</name>
    <name type="common">Para rubber tree</name>
    <name type="synonym">Siphonia brasiliensis</name>
    <dbReference type="NCBI Taxonomy" id="3981"/>
    <lineage>
        <taxon>Eukaryota</taxon>
        <taxon>Viridiplantae</taxon>
        <taxon>Streptophyta</taxon>
        <taxon>Embryophyta</taxon>
        <taxon>Tracheophyta</taxon>
        <taxon>Spermatophyta</taxon>
        <taxon>Magnoliopsida</taxon>
        <taxon>eudicotyledons</taxon>
        <taxon>Gunneridae</taxon>
        <taxon>Pentapetalae</taxon>
        <taxon>rosids</taxon>
        <taxon>fabids</taxon>
        <taxon>Malpighiales</taxon>
        <taxon>Euphorbiaceae</taxon>
        <taxon>Crotonoideae</taxon>
        <taxon>Micrandreae</taxon>
        <taxon>Hevea</taxon>
    </lineage>
</organism>
<reference evidence="7 8" key="1">
    <citation type="journal article" date="2020" name="Mol. Plant">
        <title>The Chromosome-Based Rubber Tree Genome Provides New Insights into Spurge Genome Evolution and Rubber Biosynthesis.</title>
        <authorList>
            <person name="Liu J."/>
            <person name="Shi C."/>
            <person name="Shi C.C."/>
            <person name="Li W."/>
            <person name="Zhang Q.J."/>
            <person name="Zhang Y."/>
            <person name="Li K."/>
            <person name="Lu H.F."/>
            <person name="Shi C."/>
            <person name="Zhu S.T."/>
            <person name="Xiao Z.Y."/>
            <person name="Nan H."/>
            <person name="Yue Y."/>
            <person name="Zhu X.G."/>
            <person name="Wu Y."/>
            <person name="Hong X.N."/>
            <person name="Fan G.Y."/>
            <person name="Tong Y."/>
            <person name="Zhang D."/>
            <person name="Mao C.L."/>
            <person name="Liu Y.L."/>
            <person name="Hao S.J."/>
            <person name="Liu W.Q."/>
            <person name="Lv M.Q."/>
            <person name="Zhang H.B."/>
            <person name="Liu Y."/>
            <person name="Hu-Tang G.R."/>
            <person name="Wang J.P."/>
            <person name="Wang J.H."/>
            <person name="Sun Y.H."/>
            <person name="Ni S.B."/>
            <person name="Chen W.B."/>
            <person name="Zhang X.C."/>
            <person name="Jiao Y.N."/>
            <person name="Eichler E.E."/>
            <person name="Li G.H."/>
            <person name="Liu X."/>
            <person name="Gao L.Z."/>
        </authorList>
    </citation>
    <scope>NUCLEOTIDE SEQUENCE [LARGE SCALE GENOMIC DNA]</scope>
    <source>
        <strain evidence="8">cv. GT1</strain>
        <tissue evidence="7">Leaf</tissue>
    </source>
</reference>
<dbReference type="GO" id="GO:0009507">
    <property type="term" value="C:chloroplast"/>
    <property type="evidence" value="ECO:0007669"/>
    <property type="project" value="TreeGrafter"/>
</dbReference>
<keyword evidence="8" id="KW-1185">Reference proteome</keyword>
<accession>A0A6A6K2E4</accession>
<evidence type="ECO:0000313" key="8">
    <source>
        <dbReference type="Proteomes" id="UP000467840"/>
    </source>
</evidence>
<protein>
    <submittedName>
        <fullName evidence="7">Uncharacterized protein</fullName>
    </submittedName>
</protein>
<evidence type="ECO:0000256" key="2">
    <source>
        <dbReference type="ARBA" id="ARBA00022723"/>
    </source>
</evidence>
<sequence>MEPGSNERKVIGRVDCRGGPAPGWVHSFPVTEHYVIVPEMPLRYCAKNLLKAEPTPLYKFEWHPESKGFMHVMCKASGKIAASVEVPLYVTFHFINAYEEKDEEGRVTAVIADCCEHNADTTILEKLRLQNLQSFMGMDVLPDARVGRFIIPLDGSPYGKLEAALDPDEHGKGMDMCSINPKYLGKKYRYAYACGAQRPCAVPSEPFFVARPGATEEDDGVVISMISEKNGDGYALLLDGSTFEEIARAKFPYGLPYGLHGCWVPKK</sequence>
<evidence type="ECO:0000256" key="6">
    <source>
        <dbReference type="PIRSR" id="PIRSR604294-1"/>
    </source>
</evidence>
<evidence type="ECO:0000256" key="1">
    <source>
        <dbReference type="ARBA" id="ARBA00006787"/>
    </source>
</evidence>
<evidence type="ECO:0000313" key="7">
    <source>
        <dbReference type="EMBL" id="KAF2283001.1"/>
    </source>
</evidence>
<keyword evidence="4" id="KW-0560">Oxidoreductase</keyword>
<dbReference type="Proteomes" id="UP000467840">
    <property type="component" value="Unassembled WGS sequence"/>
</dbReference>
<keyword evidence="3" id="KW-0223">Dioxygenase</keyword>
<comment type="caution">
    <text evidence="7">The sequence shown here is derived from an EMBL/GenBank/DDBJ whole genome shotgun (WGS) entry which is preliminary data.</text>
</comment>
<dbReference type="InterPro" id="IPR004294">
    <property type="entry name" value="Carotenoid_Oase"/>
</dbReference>
<feature type="binding site" evidence="6">
    <location>
        <position position="26"/>
    </location>
    <ligand>
        <name>Fe cation</name>
        <dbReference type="ChEBI" id="CHEBI:24875"/>
        <note>catalytic</note>
    </ligand>
</feature>
<dbReference type="AlphaFoldDB" id="A0A6A6K2E4"/>
<name>A0A6A6K2E4_HEVBR</name>
<comment type="similarity">
    <text evidence="1">Belongs to the carotenoid oxygenase family.</text>
</comment>
<dbReference type="GO" id="GO:0046872">
    <property type="term" value="F:metal ion binding"/>
    <property type="evidence" value="ECO:0007669"/>
    <property type="project" value="UniProtKB-KW"/>
</dbReference>
<dbReference type="GO" id="GO:0010436">
    <property type="term" value="F:carotenoid dioxygenase activity"/>
    <property type="evidence" value="ECO:0007669"/>
    <property type="project" value="TreeGrafter"/>
</dbReference>
<dbReference type="PANTHER" id="PTHR10543:SF24">
    <property type="entry name" value="CAROTENOID ISOMEROOXYGENASE"/>
    <property type="match status" value="1"/>
</dbReference>
<dbReference type="PANTHER" id="PTHR10543">
    <property type="entry name" value="BETA-CAROTENE DIOXYGENASE"/>
    <property type="match status" value="1"/>
</dbReference>